<dbReference type="PRINTS" id="PR00081">
    <property type="entry name" value="GDHRDH"/>
</dbReference>
<evidence type="ECO:0000256" key="1">
    <source>
        <dbReference type="ARBA" id="ARBA00006484"/>
    </source>
</evidence>
<keyword evidence="4" id="KW-1185">Reference proteome</keyword>
<reference evidence="3 4" key="1">
    <citation type="submission" date="2020-08" db="EMBL/GenBank/DDBJ databases">
        <title>Complete genome sequence of Entomobacter blattae G55GP.</title>
        <authorList>
            <person name="Poehlein A."/>
            <person name="Guzman J."/>
            <person name="Daniel R."/>
            <person name="Vilcinskas A."/>
        </authorList>
    </citation>
    <scope>NUCLEOTIDE SEQUENCE [LARGE SCALE GENOMIC DNA]</scope>
    <source>
        <strain evidence="3 4">G55GP</strain>
    </source>
</reference>
<evidence type="ECO:0000313" key="3">
    <source>
        <dbReference type="EMBL" id="QNT79227.1"/>
    </source>
</evidence>
<dbReference type="RefSeq" id="WP_203413410.1">
    <property type="nucleotide sequence ID" value="NZ_CP060244.1"/>
</dbReference>
<dbReference type="AlphaFoldDB" id="A0A7H1NTW7"/>
<dbReference type="SUPFAM" id="SSF51735">
    <property type="entry name" value="NAD(P)-binding Rossmann-fold domains"/>
    <property type="match status" value="1"/>
</dbReference>
<protein>
    <submittedName>
        <fullName evidence="3">NAD-dependent glycerol dehydrogenase</fullName>
        <ecNumber evidence="3">1.1.1.6</ecNumber>
    </submittedName>
</protein>
<evidence type="ECO:0000256" key="2">
    <source>
        <dbReference type="ARBA" id="ARBA00023002"/>
    </source>
</evidence>
<comment type="similarity">
    <text evidence="1">Belongs to the short-chain dehydrogenases/reductases (SDR) family.</text>
</comment>
<keyword evidence="2 3" id="KW-0560">Oxidoreductase</keyword>
<dbReference type="GO" id="GO:0008888">
    <property type="term" value="F:glycerol dehydrogenase (NAD+) activity"/>
    <property type="evidence" value="ECO:0007669"/>
    <property type="project" value="UniProtKB-EC"/>
</dbReference>
<dbReference type="InterPro" id="IPR036291">
    <property type="entry name" value="NAD(P)-bd_dom_sf"/>
</dbReference>
<organism evidence="3 4">
    <name type="scientific">Entomobacter blattae</name>
    <dbReference type="NCBI Taxonomy" id="2762277"/>
    <lineage>
        <taxon>Bacteria</taxon>
        <taxon>Pseudomonadati</taxon>
        <taxon>Pseudomonadota</taxon>
        <taxon>Alphaproteobacteria</taxon>
        <taxon>Acetobacterales</taxon>
        <taxon>Acetobacteraceae</taxon>
        <taxon>Entomobacter</taxon>
    </lineage>
</organism>
<dbReference type="KEGG" id="ebla:JGUZn3_20220"/>
<dbReference type="Gene3D" id="3.40.50.720">
    <property type="entry name" value="NAD(P)-binding Rossmann-like Domain"/>
    <property type="match status" value="1"/>
</dbReference>
<dbReference type="EC" id="1.1.1.6" evidence="3"/>
<evidence type="ECO:0000313" key="4">
    <source>
        <dbReference type="Proteomes" id="UP000516349"/>
    </source>
</evidence>
<dbReference type="PANTHER" id="PTHR42760:SF115">
    <property type="entry name" value="3-OXOACYL-[ACYL-CARRIER-PROTEIN] REDUCTASE FABG"/>
    <property type="match status" value="1"/>
</dbReference>
<accession>A0A7H1NTW7</accession>
<dbReference type="FunFam" id="3.40.50.720:FF:000084">
    <property type="entry name" value="Short-chain dehydrogenase reductase"/>
    <property type="match status" value="1"/>
</dbReference>
<dbReference type="PROSITE" id="PS00061">
    <property type="entry name" value="ADH_SHORT"/>
    <property type="match status" value="1"/>
</dbReference>
<proteinExistence type="inferred from homology"/>
<dbReference type="InterPro" id="IPR020904">
    <property type="entry name" value="Sc_DH/Rdtase_CS"/>
</dbReference>
<name>A0A7H1NTW7_9PROT</name>
<dbReference type="CDD" id="cd05233">
    <property type="entry name" value="SDR_c"/>
    <property type="match status" value="1"/>
</dbReference>
<dbReference type="Pfam" id="PF13561">
    <property type="entry name" value="adh_short_C2"/>
    <property type="match status" value="1"/>
</dbReference>
<dbReference type="InterPro" id="IPR002347">
    <property type="entry name" value="SDR_fam"/>
</dbReference>
<dbReference type="Proteomes" id="UP000516349">
    <property type="component" value="Chromosome"/>
</dbReference>
<dbReference type="PANTHER" id="PTHR42760">
    <property type="entry name" value="SHORT-CHAIN DEHYDROGENASES/REDUCTASES FAMILY MEMBER"/>
    <property type="match status" value="1"/>
</dbReference>
<gene>
    <name evidence="3" type="primary">golD</name>
    <name evidence="3" type="ORF">JGUZn3_20220</name>
</gene>
<dbReference type="PRINTS" id="PR00080">
    <property type="entry name" value="SDRFAMILY"/>
</dbReference>
<sequence>MSENTFCDLSGRVAVITGGGAGIGFEIAKTFLQQNAKVVLVDVLDDIDQIAKNLSPENAFGIRLDVTSSVSVNAVIGKIAAQWGKIDIAVNCAGVALLSKAEEMSEDLWDKTLTINLKGTFLVSQAVGRIMLKHKYGRIINMASQAAVIALPQHLAYCASKAGVIGLTQVLALEWGPVGITVNAISPTIVMTELGKKVWSGTKGDEMKQQIPVRKFAEPHHIAAAALYLASEEAAMVNGSNLVVDGGYSIQ</sequence>
<dbReference type="EMBL" id="CP060244">
    <property type="protein sequence ID" value="QNT79227.1"/>
    <property type="molecule type" value="Genomic_DNA"/>
</dbReference>
<dbReference type="NCBIfam" id="NF005309">
    <property type="entry name" value="PRK06841.1"/>
    <property type="match status" value="1"/>
</dbReference>